<protein>
    <submittedName>
        <fullName evidence="2">Uncharacterized protein</fullName>
    </submittedName>
</protein>
<keyword evidence="3" id="KW-1185">Reference proteome</keyword>
<dbReference type="Proteomes" id="UP000223655">
    <property type="component" value="Segment"/>
</dbReference>
<dbReference type="GeneID" id="40078791"/>
<proteinExistence type="predicted"/>
<dbReference type="OrthoDB" id="28227at10239"/>
<accession>A0A0U4B5M8</accession>
<name>A0A0U4B5M8_9CAUD</name>
<dbReference type="RefSeq" id="YP_009602924.1">
    <property type="nucleotide sequence ID" value="NC_041945.1"/>
</dbReference>
<gene>
    <name evidence="2" type="primary">58</name>
    <name evidence="2" type="ORF">PUMANCARA_58</name>
</gene>
<sequence>MATRWVIKCTECGNTKSQDRPASEDEDWTCDRKHGKVKQ</sequence>
<organism evidence="2 3">
    <name type="scientific">Arthrobacter phage Pumancara</name>
    <dbReference type="NCBI Taxonomy" id="1772311"/>
    <lineage>
        <taxon>Viruses</taxon>
        <taxon>Duplodnaviria</taxon>
        <taxon>Heunggongvirae</taxon>
        <taxon>Uroviricota</taxon>
        <taxon>Caudoviricetes</taxon>
        <taxon>Korravirus</taxon>
        <taxon>Korravirus pumancara</taxon>
    </lineage>
</organism>
<evidence type="ECO:0000313" key="3">
    <source>
        <dbReference type="Proteomes" id="UP000223655"/>
    </source>
</evidence>
<reference evidence="2 3" key="1">
    <citation type="submission" date="2015-11" db="EMBL/GenBank/DDBJ databases">
        <authorList>
            <person name="Guerrero C.A."/>
            <person name="Jacobs-Sera D."/>
            <person name="Bowman C.A."/>
            <person name="Russell D.A."/>
            <person name="Pope W.H."/>
            <person name="Hatfull G.F."/>
        </authorList>
    </citation>
    <scope>NUCLEOTIDE SEQUENCE [LARGE SCALE GENOMIC DNA]</scope>
</reference>
<evidence type="ECO:0000256" key="1">
    <source>
        <dbReference type="SAM" id="MobiDB-lite"/>
    </source>
</evidence>
<feature type="region of interest" description="Disordered" evidence="1">
    <location>
        <begin position="13"/>
        <end position="39"/>
    </location>
</feature>
<dbReference type="EMBL" id="KU160661">
    <property type="protein sequence ID" value="ALY10016.1"/>
    <property type="molecule type" value="Genomic_DNA"/>
</dbReference>
<dbReference type="KEGG" id="vg:40078791"/>
<evidence type="ECO:0000313" key="2">
    <source>
        <dbReference type="EMBL" id="ALY10016.1"/>
    </source>
</evidence>